<proteinExistence type="predicted"/>
<evidence type="ECO:0000313" key="2">
    <source>
        <dbReference type="Proteomes" id="UP000789860"/>
    </source>
</evidence>
<reference evidence="1" key="1">
    <citation type="submission" date="2021-06" db="EMBL/GenBank/DDBJ databases">
        <authorList>
            <person name="Kallberg Y."/>
            <person name="Tangrot J."/>
            <person name="Rosling A."/>
        </authorList>
    </citation>
    <scope>NUCLEOTIDE SEQUENCE</scope>
    <source>
        <strain evidence="1">AU212A</strain>
    </source>
</reference>
<organism evidence="1 2">
    <name type="scientific">Scutellospora calospora</name>
    <dbReference type="NCBI Taxonomy" id="85575"/>
    <lineage>
        <taxon>Eukaryota</taxon>
        <taxon>Fungi</taxon>
        <taxon>Fungi incertae sedis</taxon>
        <taxon>Mucoromycota</taxon>
        <taxon>Glomeromycotina</taxon>
        <taxon>Glomeromycetes</taxon>
        <taxon>Diversisporales</taxon>
        <taxon>Gigasporaceae</taxon>
        <taxon>Scutellospora</taxon>
    </lineage>
</organism>
<keyword evidence="2" id="KW-1185">Reference proteome</keyword>
<evidence type="ECO:0000313" key="1">
    <source>
        <dbReference type="EMBL" id="CAG8525392.1"/>
    </source>
</evidence>
<dbReference type="Proteomes" id="UP000789860">
    <property type="component" value="Unassembled WGS sequence"/>
</dbReference>
<feature type="non-terminal residue" evidence="1">
    <location>
        <position position="74"/>
    </location>
</feature>
<dbReference type="EMBL" id="CAJVPM010005541">
    <property type="protein sequence ID" value="CAG8525392.1"/>
    <property type="molecule type" value="Genomic_DNA"/>
</dbReference>
<protein>
    <submittedName>
        <fullName evidence="1">10734_t:CDS:1</fullName>
    </submittedName>
</protein>
<accession>A0ACA9LH65</accession>
<name>A0ACA9LH65_9GLOM</name>
<comment type="caution">
    <text evidence="1">The sequence shown here is derived from an EMBL/GenBank/DDBJ whole genome shotgun (WGS) entry which is preliminary data.</text>
</comment>
<sequence>MFVRPYPYRKKFVLLSPLDLVSSRLVSLLFGVVVIWSHRSLLNLSSPSYLKKSEIYDPSLHYDKEWLHGSIRTI</sequence>
<gene>
    <name evidence="1" type="ORF">SCALOS_LOCUS4239</name>
</gene>